<organism evidence="3 4">
    <name type="scientific">Labilithrix luteola</name>
    <dbReference type="NCBI Taxonomy" id="1391654"/>
    <lineage>
        <taxon>Bacteria</taxon>
        <taxon>Pseudomonadati</taxon>
        <taxon>Myxococcota</taxon>
        <taxon>Polyangia</taxon>
        <taxon>Polyangiales</taxon>
        <taxon>Labilitrichaceae</taxon>
        <taxon>Labilithrix</taxon>
    </lineage>
</organism>
<accession>A0A0K1QF33</accession>
<dbReference type="Pfam" id="PF05935">
    <property type="entry name" value="Arylsulfotrans"/>
    <property type="match status" value="1"/>
</dbReference>
<evidence type="ECO:0000256" key="1">
    <source>
        <dbReference type="SAM" id="MobiDB-lite"/>
    </source>
</evidence>
<dbReference type="PANTHER" id="PTHR35340:SF5">
    <property type="entry name" value="ASST-DOMAIN-CONTAINING PROTEIN"/>
    <property type="match status" value="1"/>
</dbReference>
<dbReference type="InterPro" id="IPR010262">
    <property type="entry name" value="Arylsulfotransferase_bact"/>
</dbReference>
<keyword evidence="4" id="KW-1185">Reference proteome</keyword>
<dbReference type="RefSeq" id="WP_146655004.1">
    <property type="nucleotide sequence ID" value="NZ_CP012333.1"/>
</dbReference>
<evidence type="ECO:0000313" key="4">
    <source>
        <dbReference type="Proteomes" id="UP000064967"/>
    </source>
</evidence>
<sequence>MAHTFRRLAISGLLVCLSPLGCSDAPSNAPPSSASSDSSGSSDNEAAAGLEPVTVDDIQLSTGALLSAYDETAAELEVSSLRIEQALTIRVKGTSGGSVLVDGVVVPMNGAYSLTLDRLADDRIIHIVHKNAAGTVVDQSLRTLPTDFPAFTVTADNPTPGWIFFTPGTWSALPLTPYIAILDELGRVRYYRRMIATSTDFKWTVLPNGRTRYTYWSDESTESGAGTTVVLDENFDEIERIQLLATDKHAAYPTDAHDVLLLDDNHYVLTATVSRTVNNVPEDLAGDDATPTVGAAIIQEIEDGKVIFEWDSTEHPELYASSSEGNAYATSTSTSAADYIHFNSIDIEPTTGNFIVSLRHQDALLELDRTTGATVWTLGGVNDQFGLDDAQRFSHQHHARVQSDGSILFFDNDNAREATRIIQAKVDSPDLALTSFDAWDTGRYSMAMGSVQKLDATTYFIGWGAHTDDLSDISEIDRSTGKTKFSLTFRDDYYSYRALKWTNHP</sequence>
<dbReference type="STRING" id="1391654.AKJ09_11044"/>
<feature type="region of interest" description="Disordered" evidence="1">
    <location>
        <begin position="26"/>
        <end position="47"/>
    </location>
</feature>
<evidence type="ECO:0000256" key="2">
    <source>
        <dbReference type="SAM" id="SignalP"/>
    </source>
</evidence>
<reference evidence="3 4" key="1">
    <citation type="submission" date="2015-08" db="EMBL/GenBank/DDBJ databases">
        <authorList>
            <person name="Babu N.S."/>
            <person name="Beckwith C.J."/>
            <person name="Beseler K.G."/>
            <person name="Brison A."/>
            <person name="Carone J.V."/>
            <person name="Caskin T.P."/>
            <person name="Diamond M."/>
            <person name="Durham M.E."/>
            <person name="Foxe J.M."/>
            <person name="Go M."/>
            <person name="Henderson B.A."/>
            <person name="Jones I.B."/>
            <person name="McGettigan J.A."/>
            <person name="Micheletti S.J."/>
            <person name="Nasrallah M.E."/>
            <person name="Ortiz D."/>
            <person name="Piller C.R."/>
            <person name="Privatt S.R."/>
            <person name="Schneider S.L."/>
            <person name="Sharp S."/>
            <person name="Smith T.C."/>
            <person name="Stanton J.D."/>
            <person name="Ullery H.E."/>
            <person name="Wilson R.J."/>
            <person name="Serrano M.G."/>
            <person name="Buck G."/>
            <person name="Lee V."/>
            <person name="Wang Y."/>
            <person name="Carvalho R."/>
            <person name="Voegtly L."/>
            <person name="Shi R."/>
            <person name="Duckworth R."/>
            <person name="Johnson A."/>
            <person name="Loviza R."/>
            <person name="Walstead R."/>
            <person name="Shah Z."/>
            <person name="Kiflezghi M."/>
            <person name="Wade K."/>
            <person name="Ball S.L."/>
            <person name="Bradley K.W."/>
            <person name="Asai D.J."/>
            <person name="Bowman C.A."/>
            <person name="Russell D.A."/>
            <person name="Pope W.H."/>
            <person name="Jacobs-Sera D."/>
            <person name="Hendrix R.W."/>
            <person name="Hatfull G.F."/>
        </authorList>
    </citation>
    <scope>NUCLEOTIDE SEQUENCE [LARGE SCALE GENOMIC DNA]</scope>
    <source>
        <strain evidence="3 4">DSM 27648</strain>
    </source>
</reference>
<dbReference type="SUPFAM" id="SSF50998">
    <property type="entry name" value="Quinoprotein alcohol dehydrogenase-like"/>
    <property type="match status" value="1"/>
</dbReference>
<dbReference type="KEGG" id="llu:AKJ09_11044"/>
<protein>
    <submittedName>
        <fullName evidence="3">Uncharacterized protein</fullName>
    </submittedName>
</protein>
<dbReference type="GO" id="GO:0004062">
    <property type="term" value="F:aryl sulfotransferase activity"/>
    <property type="evidence" value="ECO:0007669"/>
    <property type="project" value="InterPro"/>
</dbReference>
<dbReference type="EMBL" id="CP012333">
    <property type="protein sequence ID" value="AKV04381.1"/>
    <property type="molecule type" value="Genomic_DNA"/>
</dbReference>
<keyword evidence="2" id="KW-0732">Signal</keyword>
<dbReference type="Proteomes" id="UP000064967">
    <property type="component" value="Chromosome"/>
</dbReference>
<dbReference type="InterPro" id="IPR053143">
    <property type="entry name" value="Arylsulfate_ST"/>
</dbReference>
<dbReference type="OrthoDB" id="264813at2"/>
<feature type="signal peptide" evidence="2">
    <location>
        <begin position="1"/>
        <end position="24"/>
    </location>
</feature>
<gene>
    <name evidence="3" type="ORF">AKJ09_11044</name>
</gene>
<dbReference type="PANTHER" id="PTHR35340">
    <property type="entry name" value="PQQ ENZYME REPEAT PROTEIN-RELATED"/>
    <property type="match status" value="1"/>
</dbReference>
<proteinExistence type="predicted"/>
<dbReference type="AlphaFoldDB" id="A0A0K1QF33"/>
<feature type="chain" id="PRO_5005467109" evidence="2">
    <location>
        <begin position="25"/>
        <end position="505"/>
    </location>
</feature>
<evidence type="ECO:0000313" key="3">
    <source>
        <dbReference type="EMBL" id="AKV04381.1"/>
    </source>
</evidence>
<name>A0A0K1QF33_9BACT</name>
<dbReference type="InterPro" id="IPR011047">
    <property type="entry name" value="Quinoprotein_ADH-like_sf"/>
</dbReference>